<feature type="transmembrane region" description="Helical" evidence="5">
    <location>
        <begin position="137"/>
        <end position="160"/>
    </location>
</feature>
<dbReference type="Pfam" id="PF04932">
    <property type="entry name" value="Wzy_C"/>
    <property type="match status" value="1"/>
</dbReference>
<feature type="transmembrane region" description="Helical" evidence="5">
    <location>
        <begin position="107"/>
        <end position="125"/>
    </location>
</feature>
<dbReference type="Proteomes" id="UP000003835">
    <property type="component" value="Unassembled WGS sequence"/>
</dbReference>
<evidence type="ECO:0000259" key="6">
    <source>
        <dbReference type="Pfam" id="PF04932"/>
    </source>
</evidence>
<feature type="transmembrane region" description="Helical" evidence="5">
    <location>
        <begin position="263"/>
        <end position="282"/>
    </location>
</feature>
<dbReference type="EMBL" id="DS989852">
    <property type="protein sequence ID" value="EDX74750.1"/>
    <property type="molecule type" value="Genomic_DNA"/>
</dbReference>
<feature type="transmembrane region" description="Helical" evidence="5">
    <location>
        <begin position="85"/>
        <end position="101"/>
    </location>
</feature>
<name>B4VTH7_9CYAN</name>
<proteinExistence type="predicted"/>
<feature type="transmembrane region" description="Helical" evidence="5">
    <location>
        <begin position="60"/>
        <end position="78"/>
    </location>
</feature>
<evidence type="ECO:0000256" key="4">
    <source>
        <dbReference type="ARBA" id="ARBA00023136"/>
    </source>
</evidence>
<dbReference type="HOGENOM" id="CLU_039809_2_0_3"/>
<sequence length="317" mass="36316">MHTLKATLVFIAVTLVFIYVGQEYTMKEIFILLVWYHSVNVLLSLFFGTSSTDWTGIYSHKNFFGGTMALAAVVLYLQSVRVPKYRLLFLSLAALGVFLVQQSHGGMAKVVLIVLIALLIFLRFIRKLPPRLAFSSMALFLAVGISFVILITTNAEYIIVEKLGKDMTFTGRTYIWESVAKVNKRPWFGYGYDGFWQPWRGIDNPAYLVRVNDHMVGHSHNGFWEIRLEVGWIGLALFVHSFIVNIYYGILHLTRNKAPESELSLLIFTWIIIIAVTEVYISRITTHWIFYVLMTTRLALNHAGSSRLDTKKPNMFN</sequence>
<accession>B4VTH7</accession>
<dbReference type="PANTHER" id="PTHR37422:SF17">
    <property type="entry name" value="O-ANTIGEN LIGASE"/>
    <property type="match status" value="1"/>
</dbReference>
<keyword evidence="8" id="KW-1185">Reference proteome</keyword>
<gene>
    <name evidence="7" type="ORF">MC7420_6228</name>
</gene>
<evidence type="ECO:0000256" key="5">
    <source>
        <dbReference type="SAM" id="Phobius"/>
    </source>
</evidence>
<dbReference type="InterPro" id="IPR051533">
    <property type="entry name" value="WaaL-like"/>
</dbReference>
<evidence type="ECO:0000256" key="2">
    <source>
        <dbReference type="ARBA" id="ARBA00022692"/>
    </source>
</evidence>
<comment type="subcellular location">
    <subcellularLocation>
        <location evidence="1">Membrane</location>
        <topology evidence="1">Multi-pass membrane protein</topology>
    </subcellularLocation>
</comment>
<keyword evidence="4 5" id="KW-0472">Membrane</keyword>
<dbReference type="PANTHER" id="PTHR37422">
    <property type="entry name" value="TEICHURONIC ACID BIOSYNTHESIS PROTEIN TUAE"/>
    <property type="match status" value="1"/>
</dbReference>
<dbReference type="AlphaFoldDB" id="B4VTH7"/>
<organism evidence="7 8">
    <name type="scientific">Coleofasciculus chthonoplastes PCC 7420</name>
    <dbReference type="NCBI Taxonomy" id="118168"/>
    <lineage>
        <taxon>Bacteria</taxon>
        <taxon>Bacillati</taxon>
        <taxon>Cyanobacteriota</taxon>
        <taxon>Cyanophyceae</taxon>
        <taxon>Coleofasciculales</taxon>
        <taxon>Coleofasciculaceae</taxon>
        <taxon>Coleofasciculus</taxon>
    </lineage>
</organism>
<protein>
    <submittedName>
        <fullName evidence="7">O-Antigen Polymerase family</fullName>
    </submittedName>
</protein>
<feature type="transmembrane region" description="Helical" evidence="5">
    <location>
        <begin position="230"/>
        <end position="251"/>
    </location>
</feature>
<evidence type="ECO:0000256" key="3">
    <source>
        <dbReference type="ARBA" id="ARBA00022989"/>
    </source>
</evidence>
<feature type="transmembrane region" description="Helical" evidence="5">
    <location>
        <begin position="29"/>
        <end position="48"/>
    </location>
</feature>
<feature type="domain" description="O-antigen ligase-related" evidence="6">
    <location>
        <begin position="90"/>
        <end position="239"/>
    </location>
</feature>
<keyword evidence="2 5" id="KW-0812">Transmembrane</keyword>
<reference evidence="7 8" key="1">
    <citation type="submission" date="2008-07" db="EMBL/GenBank/DDBJ databases">
        <authorList>
            <person name="Tandeau de Marsac N."/>
            <person name="Ferriera S."/>
            <person name="Johnson J."/>
            <person name="Kravitz S."/>
            <person name="Beeson K."/>
            <person name="Sutton G."/>
            <person name="Rogers Y.-H."/>
            <person name="Friedman R."/>
            <person name="Frazier M."/>
            <person name="Venter J.C."/>
        </authorList>
    </citation>
    <scope>NUCLEOTIDE SEQUENCE [LARGE SCALE GENOMIC DNA]</scope>
    <source>
        <strain evidence="7 8">PCC 7420</strain>
    </source>
</reference>
<dbReference type="InterPro" id="IPR007016">
    <property type="entry name" value="O-antigen_ligase-rel_domated"/>
</dbReference>
<evidence type="ECO:0000313" key="7">
    <source>
        <dbReference type="EMBL" id="EDX74750.1"/>
    </source>
</evidence>
<dbReference type="STRING" id="118168.MC7420_6228"/>
<evidence type="ECO:0000256" key="1">
    <source>
        <dbReference type="ARBA" id="ARBA00004141"/>
    </source>
</evidence>
<dbReference type="eggNOG" id="COG3307">
    <property type="taxonomic scope" value="Bacteria"/>
</dbReference>
<feature type="transmembrane region" description="Helical" evidence="5">
    <location>
        <begin position="6"/>
        <end position="22"/>
    </location>
</feature>
<dbReference type="GO" id="GO:0016020">
    <property type="term" value="C:membrane"/>
    <property type="evidence" value="ECO:0007669"/>
    <property type="project" value="UniProtKB-SubCell"/>
</dbReference>
<keyword evidence="3 5" id="KW-1133">Transmembrane helix</keyword>
<evidence type="ECO:0000313" key="8">
    <source>
        <dbReference type="Proteomes" id="UP000003835"/>
    </source>
</evidence>